<dbReference type="PANTHER" id="PTHR32361:SF9">
    <property type="entry name" value="FERRIC REDUCTASE TRANSMEMBRANE COMPONENT 3-RELATED"/>
    <property type="match status" value="1"/>
</dbReference>
<dbReference type="GO" id="GO:0006879">
    <property type="term" value="P:intracellular iron ion homeostasis"/>
    <property type="evidence" value="ECO:0007669"/>
    <property type="project" value="TreeGrafter"/>
</dbReference>
<feature type="transmembrane region" description="Helical" evidence="8">
    <location>
        <begin position="307"/>
        <end position="329"/>
    </location>
</feature>
<feature type="transmembrane region" description="Helical" evidence="8">
    <location>
        <begin position="341"/>
        <end position="363"/>
    </location>
</feature>
<feature type="transmembrane region" description="Helical" evidence="8">
    <location>
        <begin position="370"/>
        <end position="390"/>
    </location>
</feature>
<evidence type="ECO:0000256" key="7">
    <source>
        <dbReference type="ARBA" id="ARBA00023180"/>
    </source>
</evidence>
<evidence type="ECO:0000256" key="2">
    <source>
        <dbReference type="ARBA" id="ARBA00022448"/>
    </source>
</evidence>
<keyword evidence="5" id="KW-0406">Ion transport</keyword>
<evidence type="ECO:0000313" key="12">
    <source>
        <dbReference type="Proteomes" id="UP000243723"/>
    </source>
</evidence>
<feature type="signal peptide" evidence="9">
    <location>
        <begin position="1"/>
        <end position="16"/>
    </location>
</feature>
<feature type="transmembrane region" description="Helical" evidence="8">
    <location>
        <begin position="402"/>
        <end position="423"/>
    </location>
</feature>
<evidence type="ECO:0000256" key="4">
    <source>
        <dbReference type="ARBA" id="ARBA00022989"/>
    </source>
</evidence>
<dbReference type="InterPro" id="IPR051410">
    <property type="entry name" value="Ferric/Cupric_Reductase"/>
</dbReference>
<feature type="transmembrane region" description="Helical" evidence="8">
    <location>
        <begin position="227"/>
        <end position="245"/>
    </location>
</feature>
<accession>A0A2P8AFT9</accession>
<dbReference type="Proteomes" id="UP000243723">
    <property type="component" value="Unassembled WGS sequence"/>
</dbReference>
<evidence type="ECO:0000259" key="10">
    <source>
        <dbReference type="PROSITE" id="PS51384"/>
    </source>
</evidence>
<evidence type="ECO:0000256" key="3">
    <source>
        <dbReference type="ARBA" id="ARBA00022692"/>
    </source>
</evidence>
<evidence type="ECO:0000256" key="9">
    <source>
        <dbReference type="SAM" id="SignalP"/>
    </source>
</evidence>
<dbReference type="InterPro" id="IPR013112">
    <property type="entry name" value="FAD-bd_8"/>
</dbReference>
<dbReference type="InterPro" id="IPR039261">
    <property type="entry name" value="FNR_nucleotide-bd"/>
</dbReference>
<evidence type="ECO:0000256" key="8">
    <source>
        <dbReference type="SAM" id="Phobius"/>
    </source>
</evidence>
<sequence length="694" mass="77434">MRFLLLVMSLFGAAHGLIGVGIEMYNPVCAHACRSPLASLHLSCTDESHSPSGGHHSSATGPDCFAKDTPFLTTLAWCMQGRCAPDNVEAWRLEKYWDMKATGDETIPPKWTYAETLNEISRPPTNRLNSSEPLEFTSLTSDDDYLAARIAMVSFEEQETYHSRFGLVLLLVGAGSPVLLTWLGFLPIVPRIYAKLSPYIVMPAFFRKYHVQALPYSLGNAPTSGQAVYIFLFLLLTIIVTAVPYKSHSPNSYFEDSKSELLSYIANRTGVLAFALFPLTILFAGRNNILLYITSWSHSTYMLLHRWMARILTVQIILHSILEVVMYKHMGEYNSEVKEPYWVWGIVGTVLASVMLVISTLWFRRASYEIFLVLHIVLAALVLIGSWYHVELLFTRKWGYQNWLYAAFAIWFFDRMLRVISILRTGKLNASIKEIGDDIVRIDIEGVRWGLSPGQHCYAYFPGLKRRFPWECHPFSVIPLLNTRSHPVTPDSASESASTSTPTTPAAHIEKALATSTSRVVSPHHIAATSGIRLYARRHKGLTRSLTAQASQTVLLEGPYHNHNLALPDSVLHCDRLLLIAGGIGITGIATFVAAHPRTRLYWSVREETRALVEDVRGSGVLDCLGQEGLVLRMGGEGGRWDFGEVMGVESRAGERTGVVVCGPPGFCDDVRDAVARIGRQGRDVRLVVEAFSW</sequence>
<keyword evidence="6 8" id="KW-0472">Membrane</keyword>
<dbReference type="STRING" id="40998.A0A2P8AFT9"/>
<dbReference type="PROSITE" id="PS51384">
    <property type="entry name" value="FAD_FR"/>
    <property type="match status" value="1"/>
</dbReference>
<organism evidence="11 12">
    <name type="scientific">Elsinoe australis</name>
    <dbReference type="NCBI Taxonomy" id="40998"/>
    <lineage>
        <taxon>Eukaryota</taxon>
        <taxon>Fungi</taxon>
        <taxon>Dikarya</taxon>
        <taxon>Ascomycota</taxon>
        <taxon>Pezizomycotina</taxon>
        <taxon>Dothideomycetes</taxon>
        <taxon>Dothideomycetidae</taxon>
        <taxon>Myriangiales</taxon>
        <taxon>Elsinoaceae</taxon>
        <taxon>Elsinoe</taxon>
    </lineage>
</organism>
<feature type="chain" id="PRO_5015119869" description="FAD-binding FR-type domain-containing protein" evidence="9">
    <location>
        <begin position="17"/>
        <end position="694"/>
    </location>
</feature>
<dbReference type="GO" id="GO:0000293">
    <property type="term" value="F:ferric-chelate reductase activity"/>
    <property type="evidence" value="ECO:0007669"/>
    <property type="project" value="TreeGrafter"/>
</dbReference>
<gene>
    <name evidence="11" type="ORF">B9Z65_3659</name>
</gene>
<evidence type="ECO:0000256" key="5">
    <source>
        <dbReference type="ARBA" id="ARBA00023065"/>
    </source>
</evidence>
<dbReference type="Gene3D" id="3.40.50.80">
    <property type="entry name" value="Nucleotide-binding domain of ferredoxin-NADP reductase (FNR) module"/>
    <property type="match status" value="1"/>
</dbReference>
<dbReference type="GO" id="GO:0005886">
    <property type="term" value="C:plasma membrane"/>
    <property type="evidence" value="ECO:0007669"/>
    <property type="project" value="TreeGrafter"/>
</dbReference>
<evidence type="ECO:0000313" key="11">
    <source>
        <dbReference type="EMBL" id="PSK59335.1"/>
    </source>
</evidence>
<evidence type="ECO:0000256" key="1">
    <source>
        <dbReference type="ARBA" id="ARBA00004141"/>
    </source>
</evidence>
<keyword evidence="7" id="KW-0325">Glycoprotein</keyword>
<protein>
    <recommendedName>
        <fullName evidence="10">FAD-binding FR-type domain-containing protein</fullName>
    </recommendedName>
</protein>
<dbReference type="CDD" id="cd06186">
    <property type="entry name" value="NOX_Duox_like_FAD_NADP"/>
    <property type="match status" value="1"/>
</dbReference>
<dbReference type="InterPro" id="IPR017927">
    <property type="entry name" value="FAD-bd_FR_type"/>
</dbReference>
<proteinExistence type="predicted"/>
<comment type="caution">
    <text evidence="11">The sequence shown here is derived from an EMBL/GenBank/DDBJ whole genome shotgun (WGS) entry which is preliminary data.</text>
</comment>
<keyword evidence="3 8" id="KW-0812">Transmembrane</keyword>
<feature type="transmembrane region" description="Helical" evidence="8">
    <location>
        <begin position="577"/>
        <end position="595"/>
    </location>
</feature>
<dbReference type="GO" id="GO:0006826">
    <property type="term" value="P:iron ion transport"/>
    <property type="evidence" value="ECO:0007669"/>
    <property type="project" value="TreeGrafter"/>
</dbReference>
<keyword evidence="12" id="KW-1185">Reference proteome</keyword>
<dbReference type="GO" id="GO:0015677">
    <property type="term" value="P:copper ion import"/>
    <property type="evidence" value="ECO:0007669"/>
    <property type="project" value="TreeGrafter"/>
</dbReference>
<dbReference type="Pfam" id="PF08022">
    <property type="entry name" value="FAD_binding_8"/>
    <property type="match status" value="1"/>
</dbReference>
<comment type="subcellular location">
    <subcellularLocation>
        <location evidence="1">Membrane</location>
        <topology evidence="1">Multi-pass membrane protein</topology>
    </subcellularLocation>
</comment>
<feature type="transmembrane region" description="Helical" evidence="8">
    <location>
        <begin position="165"/>
        <end position="189"/>
    </location>
</feature>
<name>A0A2P8AFT9_9PEZI</name>
<dbReference type="SFLD" id="SFLDG01168">
    <property type="entry name" value="Ferric_reductase_subgroup_(FRE"/>
    <property type="match status" value="1"/>
</dbReference>
<keyword evidence="4 8" id="KW-1133">Transmembrane helix</keyword>
<evidence type="ECO:0000256" key="6">
    <source>
        <dbReference type="ARBA" id="ARBA00023136"/>
    </source>
</evidence>
<dbReference type="OrthoDB" id="167398at2759"/>
<reference evidence="11 12" key="1">
    <citation type="submission" date="2017-05" db="EMBL/GenBank/DDBJ databases">
        <title>Draft genome sequence of Elsinoe australis.</title>
        <authorList>
            <person name="Cheng Q."/>
        </authorList>
    </citation>
    <scope>NUCLEOTIDE SEQUENCE [LARGE SCALE GENOMIC DNA]</scope>
    <source>
        <strain evidence="11 12">NL1</strain>
    </source>
</reference>
<feature type="domain" description="FAD-binding FR-type" evidence="10">
    <location>
        <begin position="409"/>
        <end position="566"/>
    </location>
</feature>
<keyword evidence="9" id="KW-0732">Signal</keyword>
<dbReference type="AlphaFoldDB" id="A0A2P8AFT9"/>
<dbReference type="Pfam" id="PF01794">
    <property type="entry name" value="Ferric_reduct"/>
    <property type="match status" value="1"/>
</dbReference>
<dbReference type="SFLD" id="SFLDS00052">
    <property type="entry name" value="Ferric_Reductase_Domain"/>
    <property type="match status" value="1"/>
</dbReference>
<dbReference type="EMBL" id="NHZQ01000010">
    <property type="protein sequence ID" value="PSK59335.1"/>
    <property type="molecule type" value="Genomic_DNA"/>
</dbReference>
<keyword evidence="2" id="KW-0813">Transport</keyword>
<feature type="transmembrane region" description="Helical" evidence="8">
    <location>
        <begin position="265"/>
        <end position="286"/>
    </location>
</feature>
<dbReference type="InterPro" id="IPR013130">
    <property type="entry name" value="Fe3_Rdtase_TM_dom"/>
</dbReference>
<dbReference type="PANTHER" id="PTHR32361">
    <property type="entry name" value="FERRIC/CUPRIC REDUCTASE TRANSMEMBRANE COMPONENT"/>
    <property type="match status" value="1"/>
</dbReference>
<dbReference type="SUPFAM" id="SSF52343">
    <property type="entry name" value="Ferredoxin reductase-like, C-terminal NADP-linked domain"/>
    <property type="match status" value="1"/>
</dbReference>